<evidence type="ECO:0000256" key="5">
    <source>
        <dbReference type="ARBA" id="ARBA00022837"/>
    </source>
</evidence>
<feature type="repeat" description="WD" evidence="6">
    <location>
        <begin position="519"/>
        <end position="553"/>
    </location>
</feature>
<accession>A0ABY8TY18</accession>
<dbReference type="Pfam" id="PF14382">
    <property type="entry name" value="ECR1_N"/>
    <property type="match status" value="1"/>
</dbReference>
<evidence type="ECO:0000259" key="8">
    <source>
        <dbReference type="PROSITE" id="PS50126"/>
    </source>
</evidence>
<dbReference type="SMART" id="SM00054">
    <property type="entry name" value="EFh"/>
    <property type="match status" value="2"/>
</dbReference>
<keyword evidence="3" id="KW-0677">Repeat</keyword>
<feature type="domain" description="S1 motif" evidence="8">
    <location>
        <begin position="959"/>
        <end position="1037"/>
    </location>
</feature>
<gene>
    <name evidence="10" type="ORF">OEZ85_006273</name>
</gene>
<proteinExistence type="predicted"/>
<dbReference type="CDD" id="cd05791">
    <property type="entry name" value="S1_CSL4"/>
    <property type="match status" value="1"/>
</dbReference>
<dbReference type="PANTHER" id="PTHR44324">
    <property type="entry name" value="WD40 REPEAT DOMAIN 95"/>
    <property type="match status" value="1"/>
</dbReference>
<dbReference type="Proteomes" id="UP001244341">
    <property type="component" value="Chromosome 4b"/>
</dbReference>
<evidence type="ECO:0008006" key="12">
    <source>
        <dbReference type="Google" id="ProtNLM"/>
    </source>
</evidence>
<dbReference type="SUPFAM" id="SSF110324">
    <property type="entry name" value="Ribosomal L27 protein-like"/>
    <property type="match status" value="1"/>
</dbReference>
<name>A0ABY8TY18_TETOB</name>
<comment type="subcellular location">
    <subcellularLocation>
        <location evidence="1">Nucleus</location>
    </subcellularLocation>
</comment>
<organism evidence="10 11">
    <name type="scientific">Tetradesmus obliquus</name>
    <name type="common">Green alga</name>
    <name type="synonym">Acutodesmus obliquus</name>
    <dbReference type="NCBI Taxonomy" id="3088"/>
    <lineage>
        <taxon>Eukaryota</taxon>
        <taxon>Viridiplantae</taxon>
        <taxon>Chlorophyta</taxon>
        <taxon>core chlorophytes</taxon>
        <taxon>Chlorophyceae</taxon>
        <taxon>CS clade</taxon>
        <taxon>Sphaeropleales</taxon>
        <taxon>Scenedesmaceae</taxon>
        <taxon>Tetradesmus</taxon>
    </lineage>
</organism>
<keyword evidence="4" id="KW-0271">Exosome</keyword>
<dbReference type="PROSITE" id="PS50222">
    <property type="entry name" value="EF_HAND_2"/>
    <property type="match status" value="2"/>
</dbReference>
<protein>
    <recommendedName>
        <fullName evidence="12">EF-hand domain-containing protein</fullName>
    </recommendedName>
</protein>
<dbReference type="Gene3D" id="2.40.50.100">
    <property type="match status" value="1"/>
</dbReference>
<dbReference type="InterPro" id="IPR051242">
    <property type="entry name" value="WD-EF-hand_domain"/>
</dbReference>
<dbReference type="Gene3D" id="1.10.238.10">
    <property type="entry name" value="EF-hand"/>
    <property type="match status" value="1"/>
</dbReference>
<dbReference type="InterPro" id="IPR001680">
    <property type="entry name" value="WD40_rpt"/>
</dbReference>
<dbReference type="Pfam" id="PF13499">
    <property type="entry name" value="EF-hand_7"/>
    <property type="match status" value="1"/>
</dbReference>
<feature type="repeat" description="WD" evidence="6">
    <location>
        <begin position="383"/>
        <end position="424"/>
    </location>
</feature>
<evidence type="ECO:0000256" key="6">
    <source>
        <dbReference type="PROSITE-ProRule" id="PRU00221"/>
    </source>
</evidence>
<keyword evidence="2 6" id="KW-0853">WD repeat</keyword>
<dbReference type="SUPFAM" id="SSF50249">
    <property type="entry name" value="Nucleic acid-binding proteins"/>
    <property type="match status" value="1"/>
</dbReference>
<dbReference type="InterPro" id="IPR036322">
    <property type="entry name" value="WD40_repeat_dom_sf"/>
</dbReference>
<dbReference type="InterPro" id="IPR015943">
    <property type="entry name" value="WD40/YVTN_repeat-like_dom_sf"/>
</dbReference>
<dbReference type="InterPro" id="IPR011992">
    <property type="entry name" value="EF-hand-dom_pair"/>
</dbReference>
<dbReference type="CDD" id="cd00051">
    <property type="entry name" value="EFh"/>
    <property type="match status" value="1"/>
</dbReference>
<dbReference type="PROSITE" id="PS00018">
    <property type="entry name" value="EF_HAND_1"/>
    <property type="match status" value="1"/>
</dbReference>
<sequence>MAQSGGGSPGRRTSGPGSNLSDTVNLQVLRHLESVFRSADANGSGELDMEEFVAAFKGVISTPEGSDDEALRKLFMRIDANCDATVGWDEFSAYLLLEKTNSSGGAAAQGQAVPDGSSGRTFSTTGPPVLQPGVAHRELISSLMHVDTGNGPDKWYSAGKDGTVRVWNGKAGAGGMGSHIAHDLSHLRTLQTPLQCITAAAYLPGSSLLALGSYSPSLLLVDPASGEQAGRLPAAAGSAALSLAGWQEGGGGGLGLGRGRELLAVGDADGGVSLMEVLADDVADKKSIDRYHGRQLWRCVNHHDWVVGLTPLPQLSSLLAASLDKQLTMTDLERRIAVKTLSGHEKAVTCCAWSGMYKMAISGGADRLLVLWNPFSSRPLGQLAGHVAPLVAVAVNEREHQVISAAADKTIKVWDLRNQRCLQTLQDRATHSPEDTLTALAYSPSRKLLVSAAYSLRAWPLTDGAAGGCGHRDPVSWVGFNPMFCEAVSTDHAGTVCVWHVASGNLRFAFANTHGSCRISAATFDSNHRRLITGAEDGSVKVWNFSSGALLSTLATPYYSREWGSGSGAEVTGLAVSGSNNALNLVVAGWDRKVTWYNDSGKRRCNLLRSSSGPGSDILAAAPMQGYPTLATACYNGEVWLWNLESGAVRRKLLPQGHASRPVNEQPVERLAFMHGDARHILVAVGADRMLRFWECFSGALLCEHFTAHQQGESVAGLALAPDNSSLVTADTAGYIMVWDISSLRFPAANRAAPSSAAAGSRPSSAATAAAAAAGSRGGPAAAAAAAGSNLGFLVSASLDSSLCLWSSAGALVGVFGRHRWSLDDIGSWQSSTRPLLKAGEEFDMLVSSSQLTPPPAAAAAAPAAAASSSQQQPPPPDLAKQQDWPPDSSRLAVMAALVCVGDRLASADSLQAGTGTYVRGGFIYASIVGLQQVVHEGTDEAVVQVVAKGAAPVVPEPGSIVIAKVTKVSPTAANARIVCCGAQALEADFSGVIRQQDVRTHEIDKVVMYDCFRPGDIVRAKVLSLGDARSYHLSTADNSLGVVRAKSLAGVAMVPVSWQEMQCPQTKAVERRKVAKVEEA</sequence>
<feature type="region of interest" description="Disordered" evidence="7">
    <location>
        <begin position="854"/>
        <end position="886"/>
    </location>
</feature>
<dbReference type="EMBL" id="CP126211">
    <property type="protein sequence ID" value="WIA12616.1"/>
    <property type="molecule type" value="Genomic_DNA"/>
</dbReference>
<feature type="domain" description="EF-hand" evidence="9">
    <location>
        <begin position="27"/>
        <end position="62"/>
    </location>
</feature>
<keyword evidence="11" id="KW-1185">Reference proteome</keyword>
<dbReference type="PANTHER" id="PTHR44324:SF4">
    <property type="entry name" value="WD40 REPEAT DOMAIN 95"/>
    <property type="match status" value="1"/>
</dbReference>
<dbReference type="InterPro" id="IPR012340">
    <property type="entry name" value="NA-bd_OB-fold"/>
</dbReference>
<dbReference type="Gene3D" id="2.40.50.140">
    <property type="entry name" value="Nucleic acid-binding proteins"/>
    <property type="match status" value="1"/>
</dbReference>
<dbReference type="Pfam" id="PF00400">
    <property type="entry name" value="WD40"/>
    <property type="match status" value="4"/>
</dbReference>
<evidence type="ECO:0000259" key="9">
    <source>
        <dbReference type="PROSITE" id="PS50222"/>
    </source>
</evidence>
<feature type="repeat" description="WD" evidence="6">
    <location>
        <begin position="708"/>
        <end position="743"/>
    </location>
</feature>
<dbReference type="SUPFAM" id="SSF50969">
    <property type="entry name" value="YVTN repeat-like/Quinoprotein amine dehydrogenase"/>
    <property type="match status" value="1"/>
</dbReference>
<dbReference type="InterPro" id="IPR019495">
    <property type="entry name" value="EXOSC1_C"/>
</dbReference>
<dbReference type="InterPro" id="IPR020472">
    <property type="entry name" value="WD40_PAC1"/>
</dbReference>
<evidence type="ECO:0000313" key="11">
    <source>
        <dbReference type="Proteomes" id="UP001244341"/>
    </source>
</evidence>
<dbReference type="SMART" id="SM00320">
    <property type="entry name" value="WD40"/>
    <property type="match status" value="13"/>
</dbReference>
<dbReference type="CDD" id="cd00200">
    <property type="entry name" value="WD40"/>
    <property type="match status" value="1"/>
</dbReference>
<dbReference type="InterPro" id="IPR011044">
    <property type="entry name" value="Quino_amine_DH_bsu"/>
</dbReference>
<dbReference type="Pfam" id="PF10447">
    <property type="entry name" value="EXOSC1"/>
    <property type="match status" value="1"/>
</dbReference>
<dbReference type="PROSITE" id="PS50126">
    <property type="entry name" value="S1"/>
    <property type="match status" value="1"/>
</dbReference>
<dbReference type="InterPro" id="IPR019775">
    <property type="entry name" value="WD40_repeat_CS"/>
</dbReference>
<evidence type="ECO:0000256" key="4">
    <source>
        <dbReference type="ARBA" id="ARBA00022835"/>
    </source>
</evidence>
<dbReference type="InterPro" id="IPR002048">
    <property type="entry name" value="EF_hand_dom"/>
</dbReference>
<feature type="repeat" description="WD" evidence="6">
    <location>
        <begin position="341"/>
        <end position="373"/>
    </location>
</feature>
<evidence type="ECO:0000313" key="10">
    <source>
        <dbReference type="EMBL" id="WIA12616.1"/>
    </source>
</evidence>
<dbReference type="Gene3D" id="2.130.10.10">
    <property type="entry name" value="YVTN repeat-like/Quinoprotein amine dehydrogenase"/>
    <property type="match status" value="4"/>
</dbReference>
<keyword evidence="5" id="KW-0106">Calcium</keyword>
<dbReference type="InterPro" id="IPR003029">
    <property type="entry name" value="S1_domain"/>
</dbReference>
<dbReference type="PRINTS" id="PR00320">
    <property type="entry name" value="GPROTEINBRPT"/>
</dbReference>
<evidence type="ECO:0000256" key="2">
    <source>
        <dbReference type="ARBA" id="ARBA00022574"/>
    </source>
</evidence>
<feature type="region of interest" description="Disordered" evidence="7">
    <location>
        <begin position="105"/>
        <end position="128"/>
    </location>
</feature>
<dbReference type="PROSITE" id="PS00678">
    <property type="entry name" value="WD_REPEATS_1"/>
    <property type="match status" value="2"/>
</dbReference>
<dbReference type="InterPro" id="IPR025721">
    <property type="entry name" value="Exosome_cplx_N_dom"/>
</dbReference>
<feature type="region of interest" description="Disordered" evidence="7">
    <location>
        <begin position="1"/>
        <end position="22"/>
    </location>
</feature>
<evidence type="ECO:0000256" key="7">
    <source>
        <dbReference type="SAM" id="MobiDB-lite"/>
    </source>
</evidence>
<evidence type="ECO:0000256" key="1">
    <source>
        <dbReference type="ARBA" id="ARBA00004123"/>
    </source>
</evidence>
<dbReference type="PROSITE" id="PS50082">
    <property type="entry name" value="WD_REPEATS_2"/>
    <property type="match status" value="4"/>
</dbReference>
<dbReference type="PROSITE" id="PS50294">
    <property type="entry name" value="WD_REPEATS_REGION"/>
    <property type="match status" value="3"/>
</dbReference>
<dbReference type="SUPFAM" id="SSF50978">
    <property type="entry name" value="WD40 repeat-like"/>
    <property type="match status" value="2"/>
</dbReference>
<reference evidence="10 11" key="1">
    <citation type="submission" date="2023-05" db="EMBL/GenBank/DDBJ databases">
        <title>A 100% complete, gapless, phased diploid assembly of the Scenedesmus obliquus UTEX 3031 genome.</title>
        <authorList>
            <person name="Biondi T.C."/>
            <person name="Hanschen E.R."/>
            <person name="Kwon T."/>
            <person name="Eng W."/>
            <person name="Kruse C.P.S."/>
            <person name="Koehler S.I."/>
            <person name="Kunde Y."/>
            <person name="Gleasner C.D."/>
            <person name="You Mak K.T."/>
            <person name="Polle J."/>
            <person name="Hovde B.T."/>
            <person name="Starkenburg S.R."/>
        </authorList>
    </citation>
    <scope>NUCLEOTIDE SEQUENCE [LARGE SCALE GENOMIC DNA]</scope>
    <source>
        <strain evidence="10 11">DOE0152z</strain>
    </source>
</reference>
<feature type="compositionally biased region" description="Low complexity" evidence="7">
    <location>
        <begin position="858"/>
        <end position="872"/>
    </location>
</feature>
<dbReference type="SUPFAM" id="SSF47473">
    <property type="entry name" value="EF-hand"/>
    <property type="match status" value="1"/>
</dbReference>
<dbReference type="InterPro" id="IPR018247">
    <property type="entry name" value="EF_Hand_1_Ca_BS"/>
</dbReference>
<evidence type="ECO:0000256" key="3">
    <source>
        <dbReference type="ARBA" id="ARBA00022737"/>
    </source>
</evidence>
<feature type="domain" description="EF-hand" evidence="9">
    <location>
        <begin position="66"/>
        <end position="101"/>
    </location>
</feature>